<dbReference type="CDD" id="cd07302">
    <property type="entry name" value="CHD"/>
    <property type="match status" value="1"/>
</dbReference>
<keyword evidence="5 7" id="KW-0472">Membrane</keyword>
<comment type="subcellular location">
    <subcellularLocation>
        <location evidence="1">Membrane</location>
    </subcellularLocation>
</comment>
<dbReference type="GO" id="GO:0001653">
    <property type="term" value="F:peptide receptor activity"/>
    <property type="evidence" value="ECO:0007669"/>
    <property type="project" value="TreeGrafter"/>
</dbReference>
<evidence type="ECO:0000256" key="5">
    <source>
        <dbReference type="ARBA" id="ARBA00023136"/>
    </source>
</evidence>
<dbReference type="InterPro" id="IPR036971">
    <property type="entry name" value="PDEase_catalytic_dom_sf"/>
</dbReference>
<dbReference type="SUPFAM" id="SSF109604">
    <property type="entry name" value="HD-domain/PDEase-like"/>
    <property type="match status" value="1"/>
</dbReference>
<dbReference type="SUPFAM" id="SSF55073">
    <property type="entry name" value="Nucleotide cyclase"/>
    <property type="match status" value="1"/>
</dbReference>
<accession>A0A7S4QFD3</accession>
<dbReference type="InterPro" id="IPR002073">
    <property type="entry name" value="PDEase_catalytic_dom"/>
</dbReference>
<organism evidence="10">
    <name type="scientific">Ditylum brightwellii</name>
    <dbReference type="NCBI Taxonomy" id="49249"/>
    <lineage>
        <taxon>Eukaryota</taxon>
        <taxon>Sar</taxon>
        <taxon>Stramenopiles</taxon>
        <taxon>Ochrophyta</taxon>
        <taxon>Bacillariophyta</taxon>
        <taxon>Mediophyceae</taxon>
        <taxon>Lithodesmiophycidae</taxon>
        <taxon>Lithodesmiales</taxon>
        <taxon>Lithodesmiaceae</taxon>
        <taxon>Ditylum</taxon>
    </lineage>
</organism>
<evidence type="ECO:0000256" key="2">
    <source>
        <dbReference type="ARBA" id="ARBA00022692"/>
    </source>
</evidence>
<dbReference type="GO" id="GO:0035556">
    <property type="term" value="P:intracellular signal transduction"/>
    <property type="evidence" value="ECO:0007669"/>
    <property type="project" value="InterPro"/>
</dbReference>
<dbReference type="AlphaFoldDB" id="A0A7S4QFD3"/>
<dbReference type="InterPro" id="IPR029787">
    <property type="entry name" value="Nucleotide_cyclase"/>
</dbReference>
<dbReference type="GO" id="GO:0004383">
    <property type="term" value="F:guanylate cyclase activity"/>
    <property type="evidence" value="ECO:0007669"/>
    <property type="project" value="TreeGrafter"/>
</dbReference>
<keyword evidence="2 7" id="KW-0812">Transmembrane</keyword>
<dbReference type="Pfam" id="PF00233">
    <property type="entry name" value="PDEase_I"/>
    <property type="match status" value="1"/>
</dbReference>
<evidence type="ECO:0008006" key="11">
    <source>
        <dbReference type="Google" id="ProtNLM"/>
    </source>
</evidence>
<dbReference type="SMART" id="SM00044">
    <property type="entry name" value="CYCc"/>
    <property type="match status" value="1"/>
</dbReference>
<dbReference type="Gene3D" id="1.10.1300.10">
    <property type="entry name" value="3'5'-cyclic nucleotide phosphodiesterase, catalytic domain"/>
    <property type="match status" value="1"/>
</dbReference>
<dbReference type="PROSITE" id="PS51845">
    <property type="entry name" value="PDEASE_I_2"/>
    <property type="match status" value="1"/>
</dbReference>
<sequence length="1230" mass="138496">MAAHDPTLSDIAGLEIVTKTSHNRHGSCRTVGTASSSMTVTATIPHGLELGNAEENGWHTNPSDFPVRKASCGDEGFRDEDDLSALSWNKENSNRSIKIPDPNNRVGSIADNNSVDFSPPFAEEITRESRAISKLKIIVISALVITAVTVSTLAFHFNREDENEDFKMQYYNFASKISESFQQQIDTMVFNAMTMSSMITSHRMNSPWPNVTLEDFQVLTTGNRLVSHLLAVSFSPLVTQETKLSWENYAVQEAKNRANAPRLTNRSSAHARVVADGIYKIEQDEWEEDGLIRFVDDDEASPSDFYLPIWQIAPMKGNEAAVMFNQRSNSKYKYAIDTMIERKCVVLSDISYMEPDFRHHGSSNGHEDGHFHEPISSLFYPISSDFSTSGGGILGAISFWFSWESTLTSTVPDNVEGLCLVVETPTGQQFTFRTAESGVVFEGIGDLHESRYDQMEVTATYIWCHPDDSSENDDHDHSHDPNVRGECKQPFDSGYKLKIYPTSAYNSTYLTKGPVTTAAFAALIFLFTTVTFLTYDCLVERRQTTVMKSAARSDRILHSLYPKFIRDRLYKNSEKEEEECMGEHTLANLFQSATVRLRNHLSVPKENSGGELATLIHPSPPIADLFTDTTVLVANIAGFTAWSSEREPTQVFQLLEVLYSEFDSEARKQGVFKVETNGDNYVAVVGLPDPRYDHALVMAQFAQRCLGRFRDLMKELELSLGPGTAKLGMRIGMHSGPVTAGVLRGERQRFQLFGDTISTARQLESTGVRNKVQISQETAELLKTAGLINTLSPREEVISVTGKGQLQTYWLHTNFPTKNTDVSFYDTDTFFEVGKASTPTIYEMQPSLHEAPKTARRNFLSDMKSLRAKSLKGEREKKELTPWTSWHSWSSISVANDSTEEELERLITWNASVLETHLQKILSQRKESKRTRRNSKTLSLVSTPPIPYIDELSEAVAMPSFNRDAVNRIMNQGYKMTPLPEKVRTELHNYVTRIAALYRGVNFHNFEHASHVTMSANKLMNKVCSPMLFNGNKKNEKKENKGGNTTKAQEADFFFSTYGIGLDPLAQFAIVFAALIHDVDHTGIPNFELIKENADLGSQYKNRTVAEQNSIHIALSILMEPKFENLRLCIYTDEESKQRFRQLLINVVVATDIADRDRMGKEKARWERAFADVSSSEELWQNKSDEELAQIDVSLKATLVLEQIMLASDVAHTVSDCRMANFRMFILFAL</sequence>
<dbReference type="GO" id="GO:0005886">
    <property type="term" value="C:plasma membrane"/>
    <property type="evidence" value="ECO:0007669"/>
    <property type="project" value="TreeGrafter"/>
</dbReference>
<evidence type="ECO:0000256" key="3">
    <source>
        <dbReference type="ARBA" id="ARBA00022741"/>
    </source>
</evidence>
<dbReference type="Gene3D" id="3.30.70.1230">
    <property type="entry name" value="Nucleotide cyclase"/>
    <property type="match status" value="1"/>
</dbReference>
<dbReference type="EMBL" id="HBNS01002553">
    <property type="protein sequence ID" value="CAE4582050.1"/>
    <property type="molecule type" value="Transcribed_RNA"/>
</dbReference>
<dbReference type="PANTHER" id="PTHR11920">
    <property type="entry name" value="GUANYLYL CYCLASE"/>
    <property type="match status" value="1"/>
</dbReference>
<dbReference type="PANTHER" id="PTHR11920:SF335">
    <property type="entry name" value="GUANYLATE CYCLASE"/>
    <property type="match status" value="1"/>
</dbReference>
<gene>
    <name evidence="10" type="ORF">DBRI00130_LOCUS2049</name>
</gene>
<evidence type="ECO:0000256" key="7">
    <source>
        <dbReference type="SAM" id="Phobius"/>
    </source>
</evidence>
<feature type="transmembrane region" description="Helical" evidence="7">
    <location>
        <begin position="137"/>
        <end position="157"/>
    </location>
</feature>
<dbReference type="GO" id="GO:0004114">
    <property type="term" value="F:3',5'-cyclic-nucleotide phosphodiesterase activity"/>
    <property type="evidence" value="ECO:0007669"/>
    <property type="project" value="InterPro"/>
</dbReference>
<dbReference type="GO" id="GO:0007168">
    <property type="term" value="P:receptor guanylyl cyclase signaling pathway"/>
    <property type="evidence" value="ECO:0007669"/>
    <property type="project" value="TreeGrafter"/>
</dbReference>
<dbReference type="GO" id="GO:0004016">
    <property type="term" value="F:adenylate cyclase activity"/>
    <property type="evidence" value="ECO:0007669"/>
    <property type="project" value="TreeGrafter"/>
</dbReference>
<dbReference type="Pfam" id="PF00211">
    <property type="entry name" value="Guanylate_cyc"/>
    <property type="match status" value="1"/>
</dbReference>
<keyword evidence="3" id="KW-0547">Nucleotide-binding</keyword>
<keyword evidence="6" id="KW-0456">Lyase</keyword>
<name>A0A7S4QFD3_9STRA</name>
<evidence type="ECO:0000259" key="9">
    <source>
        <dbReference type="PROSITE" id="PS51845"/>
    </source>
</evidence>
<feature type="domain" description="Guanylate cyclase" evidence="8">
    <location>
        <begin position="630"/>
        <end position="764"/>
    </location>
</feature>
<dbReference type="InterPro" id="IPR001054">
    <property type="entry name" value="A/G_cyclase"/>
</dbReference>
<dbReference type="PROSITE" id="PS50125">
    <property type="entry name" value="GUANYLATE_CYCLASE_2"/>
    <property type="match status" value="1"/>
</dbReference>
<dbReference type="GO" id="GO:0000166">
    <property type="term" value="F:nucleotide binding"/>
    <property type="evidence" value="ECO:0007669"/>
    <property type="project" value="UniProtKB-KW"/>
</dbReference>
<evidence type="ECO:0000256" key="1">
    <source>
        <dbReference type="ARBA" id="ARBA00004370"/>
    </source>
</evidence>
<feature type="domain" description="PDEase" evidence="9">
    <location>
        <begin position="895"/>
        <end position="1230"/>
    </location>
</feature>
<evidence type="ECO:0000259" key="8">
    <source>
        <dbReference type="PROSITE" id="PS50125"/>
    </source>
</evidence>
<evidence type="ECO:0000313" key="10">
    <source>
        <dbReference type="EMBL" id="CAE4582050.1"/>
    </source>
</evidence>
<evidence type="ECO:0000256" key="6">
    <source>
        <dbReference type="ARBA" id="ARBA00023239"/>
    </source>
</evidence>
<proteinExistence type="predicted"/>
<evidence type="ECO:0000256" key="4">
    <source>
        <dbReference type="ARBA" id="ARBA00022989"/>
    </source>
</evidence>
<protein>
    <recommendedName>
        <fullName evidence="11">Phosphodiesterase</fullName>
    </recommendedName>
</protein>
<keyword evidence="4 7" id="KW-1133">Transmembrane helix</keyword>
<reference evidence="10" key="1">
    <citation type="submission" date="2021-01" db="EMBL/GenBank/DDBJ databases">
        <authorList>
            <person name="Corre E."/>
            <person name="Pelletier E."/>
            <person name="Niang G."/>
            <person name="Scheremetjew M."/>
            <person name="Finn R."/>
            <person name="Kale V."/>
            <person name="Holt S."/>
            <person name="Cochrane G."/>
            <person name="Meng A."/>
            <person name="Brown T."/>
            <person name="Cohen L."/>
        </authorList>
    </citation>
    <scope>NUCLEOTIDE SEQUENCE</scope>
    <source>
        <strain evidence="10">GSO104</strain>
    </source>
</reference>
<dbReference type="InterPro" id="IPR050401">
    <property type="entry name" value="Cyclic_nucleotide_synthase"/>
</dbReference>